<dbReference type="RefSeq" id="WP_035130841.1">
    <property type="nucleotide sequence ID" value="NZ_JBQHQR010000011.1"/>
</dbReference>
<organism evidence="1 3">
    <name type="scientific">Clostridium sulfidigenes</name>
    <dbReference type="NCBI Taxonomy" id="318464"/>
    <lineage>
        <taxon>Bacteria</taxon>
        <taxon>Bacillati</taxon>
        <taxon>Bacillota</taxon>
        <taxon>Clostridia</taxon>
        <taxon>Eubacteriales</taxon>
        <taxon>Clostridiaceae</taxon>
        <taxon>Clostridium</taxon>
    </lineage>
</organism>
<protein>
    <submittedName>
        <fullName evidence="1">Uncharacterized protein</fullName>
    </submittedName>
</protein>
<sequence length="67" mass="7727">MDLNEIIEMKNQNPGATGYYNNRELFIRKVYDNSGLVEVVDLVNGEVYSLHSSKIDKSYTNSYNSFQ</sequence>
<dbReference type="AlphaFoldDB" id="A0A084JF55"/>
<dbReference type="Proteomes" id="UP000768462">
    <property type="component" value="Unassembled WGS sequence"/>
</dbReference>
<comment type="caution">
    <text evidence="1">The sequence shown here is derived from an EMBL/GenBank/DDBJ whole genome shotgun (WGS) entry which is preliminary data.</text>
</comment>
<dbReference type="eggNOG" id="ENOG50327QX">
    <property type="taxonomic scope" value="Bacteria"/>
</dbReference>
<keyword evidence="3" id="KW-1185">Reference proteome</keyword>
<accession>A0A084JF55</accession>
<dbReference type="STRING" id="318464.IO99_04800"/>
<evidence type="ECO:0000313" key="2">
    <source>
        <dbReference type="EMBL" id="MBE6061378.1"/>
    </source>
</evidence>
<evidence type="ECO:0000313" key="3">
    <source>
        <dbReference type="Proteomes" id="UP000028542"/>
    </source>
</evidence>
<name>A0A084JF55_9CLOT</name>
<proteinExistence type="predicted"/>
<reference evidence="1 3" key="1">
    <citation type="submission" date="2014-07" db="EMBL/GenBank/DDBJ databases">
        <title>Draft genome of Clostridium sulfidigenes 113A isolated from sediments associated with methane hydrate from Krishna Godavari basin.</title>
        <authorList>
            <person name="Honkalas V.S."/>
            <person name="Dabir A.P."/>
            <person name="Arora P."/>
            <person name="Dhakephalkar P.K."/>
        </authorList>
    </citation>
    <scope>NUCLEOTIDE SEQUENCE [LARGE SCALE GENOMIC DNA]</scope>
    <source>
        <strain evidence="1 3">113A</strain>
    </source>
</reference>
<reference evidence="2" key="2">
    <citation type="submission" date="2019-04" db="EMBL/GenBank/DDBJ databases">
        <title>Evolution of Biomass-Degrading Anaerobic Consortia Revealed by Metagenomics.</title>
        <authorList>
            <person name="Peng X."/>
        </authorList>
    </citation>
    <scope>NUCLEOTIDE SEQUENCE</scope>
    <source>
        <strain evidence="2">SIG254</strain>
    </source>
</reference>
<evidence type="ECO:0000313" key="1">
    <source>
        <dbReference type="EMBL" id="KEZ87589.1"/>
    </source>
</evidence>
<gene>
    <name evidence="2" type="ORF">E7215_14575</name>
    <name evidence="1" type="ORF">IO99_04800</name>
</gene>
<dbReference type="EMBL" id="JPMD01000010">
    <property type="protein sequence ID" value="KEZ87589.1"/>
    <property type="molecule type" value="Genomic_DNA"/>
</dbReference>
<dbReference type="Proteomes" id="UP000028542">
    <property type="component" value="Unassembled WGS sequence"/>
</dbReference>
<dbReference type="EMBL" id="SVCM01000167">
    <property type="protein sequence ID" value="MBE6061378.1"/>
    <property type="molecule type" value="Genomic_DNA"/>
</dbReference>